<reference evidence="2 3" key="1">
    <citation type="journal article" date="2011" name="J. Biotechnol.">
        <title>The complete genome sequence of the dominant Sinorhizobium meliloti field isolate SM11 extends the S. meliloti pan-genome.</title>
        <authorList>
            <person name="Schneiker-Bekel S."/>
            <person name="Wibberg D."/>
            <person name="Bekel T."/>
            <person name="Blom J."/>
            <person name="Linke B."/>
            <person name="Neuweger H."/>
            <person name="Stiens M."/>
            <person name="Vorholter F.J."/>
            <person name="Weidner S."/>
            <person name="Goesmann A."/>
            <person name="Puhler A."/>
            <person name="Schluter A."/>
        </authorList>
    </citation>
    <scope>NUCLEOTIDE SEQUENCE [LARGE SCALE GENOMIC DNA]</scope>
    <source>
        <strain evidence="2 3">SM11</strain>
        <plasmid evidence="3">pSmeSM11d</plasmid>
    </source>
</reference>
<evidence type="ECO:0000256" key="1">
    <source>
        <dbReference type="SAM" id="MobiDB-lite"/>
    </source>
</evidence>
<geneLocation type="plasmid" evidence="2 3">
    <name>pSmeSM11d</name>
</geneLocation>
<evidence type="ECO:0000313" key="3">
    <source>
        <dbReference type="Proteomes" id="UP000009045"/>
    </source>
</evidence>
<feature type="region of interest" description="Disordered" evidence="1">
    <location>
        <begin position="54"/>
        <end position="73"/>
    </location>
</feature>
<feature type="compositionally biased region" description="Polar residues" evidence="1">
    <location>
        <begin position="59"/>
        <end position="73"/>
    </location>
</feature>
<organism evidence="2 3">
    <name type="scientific">Sinorhizobium meliloti (strain SM11)</name>
    <dbReference type="NCBI Taxonomy" id="707241"/>
    <lineage>
        <taxon>Bacteria</taxon>
        <taxon>Pseudomonadati</taxon>
        <taxon>Pseudomonadota</taxon>
        <taxon>Alphaproteobacteria</taxon>
        <taxon>Hyphomicrobiales</taxon>
        <taxon>Rhizobiaceae</taxon>
        <taxon>Sinorhizobium/Ensifer group</taxon>
        <taxon>Sinorhizobium</taxon>
    </lineage>
</organism>
<name>F7XGP0_SINMM</name>
<proteinExistence type="predicted"/>
<dbReference type="Proteomes" id="UP000009045">
    <property type="component" value="Plasmid pSmeSM11d"/>
</dbReference>
<gene>
    <name evidence="2" type="ordered locus">SM11_pD0884</name>
</gene>
<accession>F7XGP0</accession>
<evidence type="ECO:0000313" key="2">
    <source>
        <dbReference type="EMBL" id="AEH83716.1"/>
    </source>
</evidence>
<dbReference type="KEGG" id="smx:SM11_pD0884"/>
<dbReference type="HOGENOM" id="CLU_2702834_0_0_5"/>
<sequence length="73" mass="8235">MPSGPHRAWLLCRCRERDFTLHGLVAELSERGLKVDYRAVWTFVHEEGLSYKKRRWSPANGSGPTSPATGHDG</sequence>
<protein>
    <submittedName>
        <fullName evidence="2">Probabable ISRm2011-2 transposase protein, N-terminal portion</fullName>
    </submittedName>
</protein>
<dbReference type="AlphaFoldDB" id="F7XGP0"/>
<keyword evidence="2" id="KW-0614">Plasmid</keyword>
<dbReference type="PATRIC" id="fig|707241.3.peg.6580"/>
<dbReference type="EMBL" id="CP001832">
    <property type="protein sequence ID" value="AEH83716.1"/>
    <property type="molecule type" value="Genomic_DNA"/>
</dbReference>